<comment type="caution">
    <text evidence="2">The sequence shown here is derived from an EMBL/GenBank/DDBJ whole genome shotgun (WGS) entry which is preliminary data.</text>
</comment>
<feature type="compositionally biased region" description="Basic and acidic residues" evidence="1">
    <location>
        <begin position="67"/>
        <end position="76"/>
    </location>
</feature>
<proteinExistence type="predicted"/>
<evidence type="ECO:0000313" key="3">
    <source>
        <dbReference type="Proteomes" id="UP001152888"/>
    </source>
</evidence>
<organism evidence="2 3">
    <name type="scientific">Acanthoscelides obtectus</name>
    <name type="common">Bean weevil</name>
    <name type="synonym">Bruchus obtectus</name>
    <dbReference type="NCBI Taxonomy" id="200917"/>
    <lineage>
        <taxon>Eukaryota</taxon>
        <taxon>Metazoa</taxon>
        <taxon>Ecdysozoa</taxon>
        <taxon>Arthropoda</taxon>
        <taxon>Hexapoda</taxon>
        <taxon>Insecta</taxon>
        <taxon>Pterygota</taxon>
        <taxon>Neoptera</taxon>
        <taxon>Endopterygota</taxon>
        <taxon>Coleoptera</taxon>
        <taxon>Polyphaga</taxon>
        <taxon>Cucujiformia</taxon>
        <taxon>Chrysomeloidea</taxon>
        <taxon>Chrysomelidae</taxon>
        <taxon>Bruchinae</taxon>
        <taxon>Bruchini</taxon>
        <taxon>Acanthoscelides</taxon>
    </lineage>
</organism>
<accession>A0A9P0LTI2</accession>
<dbReference type="EMBL" id="CAKOFQ010007356">
    <property type="protein sequence ID" value="CAH1999175.1"/>
    <property type="molecule type" value="Genomic_DNA"/>
</dbReference>
<reference evidence="2" key="1">
    <citation type="submission" date="2022-03" db="EMBL/GenBank/DDBJ databases">
        <authorList>
            <person name="Sayadi A."/>
        </authorList>
    </citation>
    <scope>NUCLEOTIDE SEQUENCE</scope>
</reference>
<protein>
    <submittedName>
        <fullName evidence="2">Uncharacterized protein</fullName>
    </submittedName>
</protein>
<name>A0A9P0LTI2_ACAOB</name>
<feature type="non-terminal residue" evidence="2">
    <location>
        <position position="76"/>
    </location>
</feature>
<feature type="region of interest" description="Disordered" evidence="1">
    <location>
        <begin position="50"/>
        <end position="76"/>
    </location>
</feature>
<sequence length="76" mass="8859">DQLDFPKPLVQGCDGLRYLFLLQHSISLSSVLYESSAIIVSKYYRGQRMQRTTISDRDPEEQCQTRYNKEDTPSEL</sequence>
<dbReference type="Proteomes" id="UP001152888">
    <property type="component" value="Unassembled WGS sequence"/>
</dbReference>
<dbReference type="AlphaFoldDB" id="A0A9P0LTI2"/>
<evidence type="ECO:0000256" key="1">
    <source>
        <dbReference type="SAM" id="MobiDB-lite"/>
    </source>
</evidence>
<evidence type="ECO:0000313" key="2">
    <source>
        <dbReference type="EMBL" id="CAH1999175.1"/>
    </source>
</evidence>
<gene>
    <name evidence="2" type="ORF">ACAOBT_LOCUS24827</name>
</gene>
<keyword evidence="3" id="KW-1185">Reference proteome</keyword>